<evidence type="ECO:0000256" key="1">
    <source>
        <dbReference type="ARBA" id="ARBA00006756"/>
    </source>
</evidence>
<evidence type="ECO:0000256" key="3">
    <source>
        <dbReference type="RuleBase" id="RU365026"/>
    </source>
</evidence>
<dbReference type="InterPro" id="IPR016159">
    <property type="entry name" value="Cullin_repeat-like_dom_sf"/>
</dbReference>
<dbReference type="GO" id="GO:0015031">
    <property type="term" value="P:protein transport"/>
    <property type="evidence" value="ECO:0007669"/>
    <property type="project" value="UniProtKB-KW"/>
</dbReference>
<dbReference type="Gramene" id="ESW16479">
    <property type="protein sequence ID" value="ESW16479"/>
    <property type="gene ID" value="PHAVU_007G160000g"/>
</dbReference>
<keyword evidence="2 3" id="KW-0813">Transport</keyword>
<evidence type="ECO:0000313" key="7">
    <source>
        <dbReference type="Proteomes" id="UP000000226"/>
    </source>
</evidence>
<keyword evidence="7" id="KW-1185">Reference proteome</keyword>
<dbReference type="Pfam" id="PF20669">
    <property type="entry name" value="Exo70_N"/>
    <property type="match status" value="1"/>
</dbReference>
<protein>
    <recommendedName>
        <fullName evidence="3">Exocyst subunit Exo70 family protein</fullName>
    </recommendedName>
</protein>
<dbReference type="Proteomes" id="UP000000226">
    <property type="component" value="Chromosome 7"/>
</dbReference>
<comment type="similarity">
    <text evidence="1 3">Belongs to the EXO70 family.</text>
</comment>
<dbReference type="GO" id="GO:0005546">
    <property type="term" value="F:phosphatidylinositol-4,5-bisphosphate binding"/>
    <property type="evidence" value="ECO:0007669"/>
    <property type="project" value="InterPro"/>
</dbReference>
<comment type="function">
    <text evidence="3">Component of the exocyst complex.</text>
</comment>
<dbReference type="OrthoDB" id="1922221at2759"/>
<dbReference type="EMBL" id="CM002294">
    <property type="protein sequence ID" value="ESW16479.1"/>
    <property type="molecule type" value="Genomic_DNA"/>
</dbReference>
<evidence type="ECO:0000259" key="5">
    <source>
        <dbReference type="Pfam" id="PF03081"/>
    </source>
</evidence>
<sequence length="703" mass="79830">MSNPHIHIPNTVLVFFARNSTLSIYPFSSPCKRTHIHTANSFSSGNTSSVITRNKHTLSEKYHNYTAKTPPFAAKMRTICREPKTQSFTFSRHTSAPTSSLSTTPSTSTKESMVSTSIEEAEALILKWDPETSTYGSVTSLFYNDKAEAMHYIHCVNQLQKTMHALLEHNPSSRKLVLAQNLMQMAMKRLQKEFYQILSMSRAHLDPESVSARSSTTSRTSFCSDSYDEGTAEDDVRDTGDCISEVERVSSETVAVLKSIADCMVSNGYGKECVTVYTTMRKSIVDEGIYRLSVEELSASRVNKMAWEVLELKIKAWLEAVKIGVRTLFAGERILCDQVFGASHSVAEACFAEISRSGAALLFRFPELVARTKKSPPEKIFRMIDMYAVIAELWPEIESIFSFDSTSAAKSQAYALLFRLSESIRTSFFEFETTIQKDSSKSGAKFAGVHSLTVQVMNHLSTLADYSNVLSEIFFDVPPPSRSPLPESYLYSPQSDNSTITETEFSVQMARLILVLLCKIDGKSRHCKEVSLSYLFLTNNLRHVVAKVRTSNLIYVLGDDWVLNHEARMKRLMENYERVAWGKVLSSLPENPTAEMPPAEARVMFGNFNLEFEKAYQRENVFTIPEQEFREEIKASLARKISPVYREMHETRRNTEGSVREMREYVIFTPEDIENYMLNLFNARRSSSTAEEKHFIFCKKFFL</sequence>
<organism evidence="6 7">
    <name type="scientific">Phaseolus vulgaris</name>
    <name type="common">Kidney bean</name>
    <name type="synonym">French bean</name>
    <dbReference type="NCBI Taxonomy" id="3885"/>
    <lineage>
        <taxon>Eukaryota</taxon>
        <taxon>Viridiplantae</taxon>
        <taxon>Streptophyta</taxon>
        <taxon>Embryophyta</taxon>
        <taxon>Tracheophyta</taxon>
        <taxon>Spermatophyta</taxon>
        <taxon>Magnoliopsida</taxon>
        <taxon>eudicotyledons</taxon>
        <taxon>Gunneridae</taxon>
        <taxon>Pentapetalae</taxon>
        <taxon>rosids</taxon>
        <taxon>fabids</taxon>
        <taxon>Fabales</taxon>
        <taxon>Fabaceae</taxon>
        <taxon>Papilionoideae</taxon>
        <taxon>50 kb inversion clade</taxon>
        <taxon>NPAAA clade</taxon>
        <taxon>indigoferoid/millettioid clade</taxon>
        <taxon>Phaseoleae</taxon>
        <taxon>Phaseolus</taxon>
    </lineage>
</organism>
<dbReference type="GO" id="GO:0006887">
    <property type="term" value="P:exocytosis"/>
    <property type="evidence" value="ECO:0007669"/>
    <property type="project" value="UniProtKB-KW"/>
</dbReference>
<keyword evidence="3" id="KW-0268">Exocytosis</keyword>
<dbReference type="STRING" id="3885.V7BF41"/>
<dbReference type="GO" id="GO:0000145">
    <property type="term" value="C:exocyst"/>
    <property type="evidence" value="ECO:0007669"/>
    <property type="project" value="InterPro"/>
</dbReference>
<feature type="domain" description="Exocyst complex subunit Exo70 C-terminal" evidence="5">
    <location>
        <begin position="315"/>
        <end position="678"/>
    </location>
</feature>
<dbReference type="AlphaFoldDB" id="V7BF41"/>
<dbReference type="Pfam" id="PF03081">
    <property type="entry name" value="Exo70_C"/>
    <property type="match status" value="1"/>
</dbReference>
<dbReference type="InterPro" id="IPR004140">
    <property type="entry name" value="Exo70"/>
</dbReference>
<feature type="region of interest" description="Disordered" evidence="4">
    <location>
        <begin position="87"/>
        <end position="112"/>
    </location>
</feature>
<feature type="compositionally biased region" description="Low complexity" evidence="4">
    <location>
        <begin position="94"/>
        <end position="109"/>
    </location>
</feature>
<dbReference type="PANTHER" id="PTHR12542">
    <property type="entry name" value="EXOCYST COMPLEX PROTEIN EXO70"/>
    <property type="match status" value="1"/>
</dbReference>
<reference evidence="7" key="1">
    <citation type="journal article" date="2014" name="Nat. Genet.">
        <title>A reference genome for common bean and genome-wide analysis of dual domestications.</title>
        <authorList>
            <person name="Schmutz J."/>
            <person name="McClean P.E."/>
            <person name="Mamidi S."/>
            <person name="Wu G.A."/>
            <person name="Cannon S.B."/>
            <person name="Grimwood J."/>
            <person name="Jenkins J."/>
            <person name="Shu S."/>
            <person name="Song Q."/>
            <person name="Chavarro C."/>
            <person name="Torres-Torres M."/>
            <person name="Geffroy V."/>
            <person name="Moghaddam S.M."/>
            <person name="Gao D."/>
            <person name="Abernathy B."/>
            <person name="Barry K."/>
            <person name="Blair M."/>
            <person name="Brick M.A."/>
            <person name="Chovatia M."/>
            <person name="Gepts P."/>
            <person name="Goodstein D.M."/>
            <person name="Gonzales M."/>
            <person name="Hellsten U."/>
            <person name="Hyten D.L."/>
            <person name="Jia G."/>
            <person name="Kelly J.D."/>
            <person name="Kudrna D."/>
            <person name="Lee R."/>
            <person name="Richard M.M."/>
            <person name="Miklas P.N."/>
            <person name="Osorno J.M."/>
            <person name="Rodrigues J."/>
            <person name="Thareau V."/>
            <person name="Urrea C.A."/>
            <person name="Wang M."/>
            <person name="Yu Y."/>
            <person name="Zhang M."/>
            <person name="Wing R.A."/>
            <person name="Cregan P.B."/>
            <person name="Rokhsar D.S."/>
            <person name="Jackson S.A."/>
        </authorList>
    </citation>
    <scope>NUCLEOTIDE SEQUENCE [LARGE SCALE GENOMIC DNA]</scope>
    <source>
        <strain evidence="7">cv. G19833</strain>
    </source>
</reference>
<gene>
    <name evidence="6" type="ORF">PHAVU_007G160000g</name>
</gene>
<dbReference type="OMA" id="EAMHYIH"/>
<evidence type="ECO:0000256" key="4">
    <source>
        <dbReference type="SAM" id="MobiDB-lite"/>
    </source>
</evidence>
<evidence type="ECO:0000313" key="6">
    <source>
        <dbReference type="EMBL" id="ESW16479.1"/>
    </source>
</evidence>
<evidence type="ECO:0000256" key="2">
    <source>
        <dbReference type="ARBA" id="ARBA00022448"/>
    </source>
</evidence>
<proteinExistence type="inferred from homology"/>
<dbReference type="PANTHER" id="PTHR12542:SF38">
    <property type="entry name" value="EXOCYST SUBUNIT EXO70 FAMILY PROTEIN"/>
    <property type="match status" value="1"/>
</dbReference>
<dbReference type="InterPro" id="IPR046364">
    <property type="entry name" value="Exo70_C"/>
</dbReference>
<keyword evidence="3" id="KW-0653">Protein transport</keyword>
<dbReference type="SUPFAM" id="SSF74788">
    <property type="entry name" value="Cullin repeat-like"/>
    <property type="match status" value="1"/>
</dbReference>
<dbReference type="eggNOG" id="KOG2344">
    <property type="taxonomic scope" value="Eukaryota"/>
</dbReference>
<dbReference type="Gene3D" id="1.20.1280.170">
    <property type="entry name" value="Exocyst complex component Exo70"/>
    <property type="match status" value="1"/>
</dbReference>
<accession>V7BF41</accession>
<name>V7BF41_PHAVU</name>